<evidence type="ECO:0000313" key="4">
    <source>
        <dbReference type="EMBL" id="GAA4700914.1"/>
    </source>
</evidence>
<organism evidence="4 5">
    <name type="scientific">Kocuria gwangalliensis</name>
    <dbReference type="NCBI Taxonomy" id="501592"/>
    <lineage>
        <taxon>Bacteria</taxon>
        <taxon>Bacillati</taxon>
        <taxon>Actinomycetota</taxon>
        <taxon>Actinomycetes</taxon>
        <taxon>Micrococcales</taxon>
        <taxon>Micrococcaceae</taxon>
        <taxon>Kocuria</taxon>
    </lineage>
</organism>
<name>A0ABP8X510_9MICC</name>
<proteinExistence type="predicted"/>
<keyword evidence="1" id="KW-0547">Nucleotide-binding</keyword>
<reference evidence="5" key="1">
    <citation type="journal article" date="2019" name="Int. J. Syst. Evol. Microbiol.">
        <title>The Global Catalogue of Microorganisms (GCM) 10K type strain sequencing project: providing services to taxonomists for standard genome sequencing and annotation.</title>
        <authorList>
            <consortium name="The Broad Institute Genomics Platform"/>
            <consortium name="The Broad Institute Genome Sequencing Center for Infectious Disease"/>
            <person name="Wu L."/>
            <person name="Ma J."/>
        </authorList>
    </citation>
    <scope>NUCLEOTIDE SEQUENCE [LARGE SCALE GENOMIC DNA]</scope>
    <source>
        <strain evidence="5">JCM 18958</strain>
    </source>
</reference>
<keyword evidence="1" id="KW-0067">ATP-binding</keyword>
<dbReference type="SUPFAM" id="SSF56059">
    <property type="entry name" value="Glutathione synthetase ATP-binding domain-like"/>
    <property type="match status" value="1"/>
</dbReference>
<feature type="region of interest" description="Disordered" evidence="2">
    <location>
        <begin position="1"/>
        <end position="20"/>
    </location>
</feature>
<comment type="caution">
    <text evidence="4">The sequence shown here is derived from an EMBL/GenBank/DDBJ whole genome shotgun (WGS) entry which is preliminary data.</text>
</comment>
<keyword evidence="5" id="KW-1185">Reference proteome</keyword>
<dbReference type="InterPro" id="IPR029465">
    <property type="entry name" value="ATPgrasp_TupA"/>
</dbReference>
<evidence type="ECO:0000259" key="3">
    <source>
        <dbReference type="PROSITE" id="PS50975"/>
    </source>
</evidence>
<gene>
    <name evidence="4" type="ORF">GCM10025781_19080</name>
</gene>
<feature type="domain" description="ATP-grasp" evidence="3">
    <location>
        <begin position="275"/>
        <end position="501"/>
    </location>
</feature>
<evidence type="ECO:0000313" key="5">
    <source>
        <dbReference type="Proteomes" id="UP001501446"/>
    </source>
</evidence>
<dbReference type="Gene3D" id="3.30.470.20">
    <property type="entry name" value="ATP-grasp fold, B domain"/>
    <property type="match status" value="1"/>
</dbReference>
<dbReference type="RefSeq" id="WP_345311340.1">
    <property type="nucleotide sequence ID" value="NZ_BAABLN010000030.1"/>
</dbReference>
<evidence type="ECO:0000256" key="1">
    <source>
        <dbReference type="PROSITE-ProRule" id="PRU00409"/>
    </source>
</evidence>
<protein>
    <recommendedName>
        <fullName evidence="3">ATP-grasp domain-containing protein</fullName>
    </recommendedName>
</protein>
<dbReference type="PROSITE" id="PS50975">
    <property type="entry name" value="ATP_GRASP"/>
    <property type="match status" value="1"/>
</dbReference>
<accession>A0ABP8X510</accession>
<sequence>MSGHDAPVVPPELTDGDASDQSFDTVVLTTQEGADGHVVVVRSPTWREGRHPWVGATSLPWSVIQVQPSKDAVFNDPAWINEVVSTILQLADRDGVRGRITVVAESADAIAYTVALASASPRFSCLLLFPEKPTPFATLESALAMIQKSSNVPTVVLAFSARDAGINGPKNDGWLKIFSRSRLAPDTHFDYMTAHPPFVHEVAPLGELERLIHVADDLRRNAKAVAGLQAKDGLSPDSPEVVEALTTYRGLVAVTFAGLQPENWPFWLYDKLETKEQARLHDLPVAELMAVLDGPENLTLEHFARPTVVKPARGSSSIGVKILVRDGDHLRDMRSGKTVRLEDARSLLSNALQKLNNCKDTQILLEAPVLTPKGKLNPKDYKFLFAGDELVLAMIVEQSPQGIFCYWTDAQCRTLIPNPTWTNSYYRSVREVSKPEGWDELVALAWRVYRVSRLPFTRVDLYYGSHGPILGEVTPTPGNFYFGNSDKITITMSKAIAGLAAGGQHYENIED</sequence>
<evidence type="ECO:0000256" key="2">
    <source>
        <dbReference type="SAM" id="MobiDB-lite"/>
    </source>
</evidence>
<dbReference type="EMBL" id="BAABLN010000030">
    <property type="protein sequence ID" value="GAA4700914.1"/>
    <property type="molecule type" value="Genomic_DNA"/>
</dbReference>
<dbReference type="Proteomes" id="UP001501446">
    <property type="component" value="Unassembled WGS sequence"/>
</dbReference>
<dbReference type="Pfam" id="PF14305">
    <property type="entry name" value="ATPgrasp_TupA"/>
    <property type="match status" value="1"/>
</dbReference>
<dbReference type="InterPro" id="IPR011761">
    <property type="entry name" value="ATP-grasp"/>
</dbReference>